<reference evidence="2" key="1">
    <citation type="submission" date="2020-03" db="EMBL/GenBank/DDBJ databases">
        <title>The deep terrestrial virosphere.</title>
        <authorList>
            <person name="Holmfeldt K."/>
            <person name="Nilsson E."/>
            <person name="Simone D."/>
            <person name="Lopez-Fernandez M."/>
            <person name="Wu X."/>
            <person name="de Brujin I."/>
            <person name="Lundin D."/>
            <person name="Andersson A."/>
            <person name="Bertilsson S."/>
            <person name="Dopson M."/>
        </authorList>
    </citation>
    <scope>NUCLEOTIDE SEQUENCE</scope>
    <source>
        <strain evidence="3">MM415A03712</strain>
        <strain evidence="2">MM415B01209</strain>
    </source>
</reference>
<name>A0A6M3IS87_9ZZZZ</name>
<organism evidence="2">
    <name type="scientific">viral metagenome</name>
    <dbReference type="NCBI Taxonomy" id="1070528"/>
    <lineage>
        <taxon>unclassified sequences</taxon>
        <taxon>metagenomes</taxon>
        <taxon>organismal metagenomes</taxon>
    </lineage>
</organism>
<feature type="compositionally biased region" description="Basic and acidic residues" evidence="1">
    <location>
        <begin position="8"/>
        <end position="17"/>
    </location>
</feature>
<dbReference type="Pfam" id="PF07505">
    <property type="entry name" value="DUF5131"/>
    <property type="match status" value="1"/>
</dbReference>
<gene>
    <name evidence="3" type="ORF">MM415A03712_0007</name>
    <name evidence="2" type="ORF">MM415B01209_0004</name>
</gene>
<dbReference type="InterPro" id="IPR011101">
    <property type="entry name" value="DUF5131"/>
</dbReference>
<evidence type="ECO:0000313" key="3">
    <source>
        <dbReference type="EMBL" id="QJA70468.1"/>
    </source>
</evidence>
<sequence>MRGFIPRDLSRADHPAGELRNGLPGNTEDKRMSDKTKIEWTNATWNPVTGCSVVSPGCVHCYAKTLAVGRLAGTPGYPGLSWTPENAAINVVLHPDRLDQPLRWRKPRRVFVCSMGDLFHELVPDGFIDKIFAAMMLTPQHTFQILTKRSERMAKWMTTQWGGVGEPWEDRGDAVRGATFEVSFMHAIALPEPWNWPLPNVWLGTSIENQRWADERVPLLLQTPAAVRFLSLEPLLGPLPSLDLTGIDWLIVGGESGQDYRNMDPEWVRDLADRASAADVLLFVKQSAGRFPGKQGNLPDDLWARKEYPRVVSKG</sequence>
<protein>
    <submittedName>
        <fullName evidence="2">Uncharacterized protein</fullName>
    </submittedName>
</protein>
<dbReference type="EMBL" id="MT141392">
    <property type="protein sequence ID" value="QJA60005.1"/>
    <property type="molecule type" value="Genomic_DNA"/>
</dbReference>
<dbReference type="EMBL" id="MT141795">
    <property type="protein sequence ID" value="QJA70468.1"/>
    <property type="molecule type" value="Genomic_DNA"/>
</dbReference>
<dbReference type="AlphaFoldDB" id="A0A6M3IS87"/>
<accession>A0A6M3IS87</accession>
<evidence type="ECO:0000313" key="2">
    <source>
        <dbReference type="EMBL" id="QJA60005.1"/>
    </source>
</evidence>
<proteinExistence type="predicted"/>
<feature type="region of interest" description="Disordered" evidence="1">
    <location>
        <begin position="1"/>
        <end position="32"/>
    </location>
</feature>
<evidence type="ECO:0000256" key="1">
    <source>
        <dbReference type="SAM" id="MobiDB-lite"/>
    </source>
</evidence>